<feature type="region of interest" description="Disordered" evidence="1">
    <location>
        <begin position="635"/>
        <end position="680"/>
    </location>
</feature>
<keyword evidence="2" id="KW-1133">Transmembrane helix</keyword>
<feature type="compositionally biased region" description="Gly residues" evidence="1">
    <location>
        <begin position="1105"/>
        <end position="1121"/>
    </location>
</feature>
<feature type="compositionally biased region" description="Low complexity" evidence="1">
    <location>
        <begin position="922"/>
        <end position="936"/>
    </location>
</feature>
<feature type="region of interest" description="Disordered" evidence="1">
    <location>
        <begin position="1678"/>
        <end position="1770"/>
    </location>
</feature>
<dbReference type="Proteomes" id="UP001212841">
    <property type="component" value="Unassembled WGS sequence"/>
</dbReference>
<gene>
    <name evidence="4" type="ORF">HK097_000712</name>
</gene>
<feature type="compositionally biased region" description="Low complexity" evidence="1">
    <location>
        <begin position="1247"/>
        <end position="1285"/>
    </location>
</feature>
<keyword evidence="5" id="KW-1185">Reference proteome</keyword>
<feature type="compositionally biased region" description="Polar residues" evidence="1">
    <location>
        <begin position="1019"/>
        <end position="1030"/>
    </location>
</feature>
<feature type="non-terminal residue" evidence="4">
    <location>
        <position position="1770"/>
    </location>
</feature>
<feature type="region of interest" description="Disordered" evidence="1">
    <location>
        <begin position="1098"/>
        <end position="1180"/>
    </location>
</feature>
<protein>
    <recommendedName>
        <fullName evidence="6">RRM domain-containing protein</fullName>
    </recommendedName>
</protein>
<evidence type="ECO:0000313" key="4">
    <source>
        <dbReference type="EMBL" id="KAJ3046600.1"/>
    </source>
</evidence>
<feature type="compositionally biased region" description="Polar residues" evidence="1">
    <location>
        <begin position="1211"/>
        <end position="1221"/>
    </location>
</feature>
<evidence type="ECO:0000256" key="2">
    <source>
        <dbReference type="SAM" id="Phobius"/>
    </source>
</evidence>
<dbReference type="EMBL" id="JADGJD010001132">
    <property type="protein sequence ID" value="KAJ3046600.1"/>
    <property type="molecule type" value="Genomic_DNA"/>
</dbReference>
<evidence type="ECO:0000256" key="3">
    <source>
        <dbReference type="SAM" id="SignalP"/>
    </source>
</evidence>
<dbReference type="Gene3D" id="3.30.70.330">
    <property type="match status" value="1"/>
</dbReference>
<dbReference type="PANTHER" id="PTHR24216">
    <property type="entry name" value="PAXILLIN-RELATED"/>
    <property type="match status" value="1"/>
</dbReference>
<name>A0AAD5S6E9_9FUNG</name>
<feature type="transmembrane region" description="Helical" evidence="2">
    <location>
        <begin position="346"/>
        <end position="368"/>
    </location>
</feature>
<keyword evidence="2" id="KW-0812">Transmembrane</keyword>
<keyword evidence="3" id="KW-0732">Signal</keyword>
<dbReference type="InterPro" id="IPR012677">
    <property type="entry name" value="Nucleotide-bd_a/b_plait_sf"/>
</dbReference>
<feature type="region of interest" description="Disordered" evidence="1">
    <location>
        <begin position="993"/>
        <end position="1043"/>
    </location>
</feature>
<keyword evidence="2" id="KW-0472">Membrane</keyword>
<feature type="compositionally biased region" description="Pro residues" evidence="1">
    <location>
        <begin position="1436"/>
        <end position="1457"/>
    </location>
</feature>
<feature type="region of interest" description="Disordered" evidence="1">
    <location>
        <begin position="1347"/>
        <end position="1380"/>
    </location>
</feature>
<feature type="region of interest" description="Disordered" evidence="1">
    <location>
        <begin position="1422"/>
        <end position="1502"/>
    </location>
</feature>
<feature type="region of interest" description="Disordered" evidence="1">
    <location>
        <begin position="1194"/>
        <end position="1286"/>
    </location>
</feature>
<feature type="region of interest" description="Disordered" evidence="1">
    <location>
        <begin position="887"/>
        <end position="956"/>
    </location>
</feature>
<evidence type="ECO:0008006" key="6">
    <source>
        <dbReference type="Google" id="ProtNLM"/>
    </source>
</evidence>
<reference evidence="4" key="1">
    <citation type="submission" date="2020-05" db="EMBL/GenBank/DDBJ databases">
        <title>Phylogenomic resolution of chytrid fungi.</title>
        <authorList>
            <person name="Stajich J.E."/>
            <person name="Amses K."/>
            <person name="Simmons R."/>
            <person name="Seto K."/>
            <person name="Myers J."/>
            <person name="Bonds A."/>
            <person name="Quandt C.A."/>
            <person name="Barry K."/>
            <person name="Liu P."/>
            <person name="Grigoriev I."/>
            <person name="Longcore J.E."/>
            <person name="James T.Y."/>
        </authorList>
    </citation>
    <scope>NUCLEOTIDE SEQUENCE</scope>
    <source>
        <strain evidence="4">JEL0318</strain>
    </source>
</reference>
<evidence type="ECO:0000256" key="1">
    <source>
        <dbReference type="SAM" id="MobiDB-lite"/>
    </source>
</evidence>
<feature type="compositionally biased region" description="Low complexity" evidence="1">
    <location>
        <begin position="1734"/>
        <end position="1745"/>
    </location>
</feature>
<proteinExistence type="predicted"/>
<feature type="compositionally biased region" description="Low complexity" evidence="1">
    <location>
        <begin position="1458"/>
        <end position="1467"/>
    </location>
</feature>
<sequence>MARPPATLHTFFFLLLALILIPPTLSNLLLSSTKTNDPISQADLSAPTTSCLRSGCFDHFCISSYQLATRQNRPPELSRPWQSTIDPAATSQRSASLILQSLIRLLRARILQPLEVAINRIEKSINALSEMISKFEAPRKEEAEAKLDIVLHSKEQSEDASSVSECYVATGAEEESVFRSISDHISTPPPNDESKDQFDAIPPPIEEQTVRYAADCGLEATTCAIPEEIFRISNRSAQGVEWGKHAEANSELSESRTRRRKLCERRIPAKSTELQLATEPGPISTTIRTSDDVPASNLSMDLGLVKFHPFDVGVLGSRLTPIGTLPQNADLSHTCESHSPVFKTDIFAVIIIGCCILGALGATAIHIYRTGRRLVHGVVNCLGNVLLIMTVDLSSKVAPDSKRFIINHLSQRSWRDKLILYYGGFHYAASSNIPNLVAQGHNATQSRLCKAAAPIEIRGPVTGEIITKGIRTIDIGFKIFMKRVGKLIGKMGELVMVGFCLIWNGIAKIMKGIGKVMKNGFCLVLNGIANMAKGMARIMTEGFWLFLHGIAKGMKTGITVVSRGITFVKLTVAGRGSVRPDGSPTNPAVRASTPSVHGATLHGAISDLDRLTSLGRDTRRGSGPRVHVMASMPVIGKPSSSADRMTGKPPLSSAPNVTGEDGRFAPPAERAGCSRRSTVTDQGRTALITAQQRKMSMVDVAGAATDRRVGIAEMDLRTSQPLSSLTVFAELSARARARSANAPSASSEEDLNKPPTNSIWDADAYVHPLPDRPRETLHSVSQRYAIMHENATTITIIGVRPSEIANVVDEFEKFGKLTQMKQNANYMAVRFSDEGNAERASGKEYVHLENGDLLGVLRGDVGGLFGAIGDESLVGETTGFEPVPAVEKQTEGAGEEVIPPSSSAHATSTAYEQSPHPDLYQSRRSTSVSSSSPVISDAAPRHKSTSTAPEPPRVSVGDITVVSSRPAEAPSSPAGSLVNLPVDNDTRAAGLRVGDGVVTTSTASADDGKEEPDELSEGRVSSTKLAQNKPPTGPAISADNDNNNEFTPVLTPATAPVVFSGPRFPTSPASATTLTAPIPFASATSEARAAPPLVATPAAAPEVNGNGGKGQNAANGGGSGPGLVPAGEKPLASGSFAEAANPESEKSAESPTATANAQQSADGAAEEGVENGNIPTTVQDVPRTAAASLAATMNAEAPRTMSAPPKRDNANRPNSETASKIESTEKEGGPSALATTGTQPSAPQPAPEAVAPPMIATQQLAAATAAPTPAPSTIHTSPTASAHVPAPIPPATVTPIPVAVPNIQVPVSVRTAPVVPAQPTPAALQPQPQQTAQPEDGPVTLEQVEVSQAAAPSAGQAEKEGEDEGGEHAESMTGVVEEQPALGNEILDKADEPMEEASPLPVTQQRIQIPPPQFLFQQPQLQLQPPPTQTPNFARPQPPNAFPPPSPQPNPLPPPPQTQATPAQSLPRSQNTNQDVMRVLMGNPSMRGGRGGGRRSMMSGSGRMPIAHMRRSRIVGATGNMGTPGGCIVGGGSSQGPNMGAGLNPVTMKQDPMAGTSFGGFGPSWGMEAEKTGAPVVALTPAFAAPNVDVSKSGFWGGVFGGTPAAAAPAGSGLLGTLKEGKGKEPATEVEKDDGDVKMAGNVFGDLQQEGVHDEVEEDDDGLFESLNEAFIQNGIEPLGTSSAAGPSSTPSFSFLTGTQQNAPAAPRGFATGQNVPATPKPRKVFAFGRKARSTPAATPAAPTHSGGGPSTAPQFHFGQAGGMALQEPR</sequence>
<feature type="compositionally biased region" description="Polar residues" evidence="1">
    <location>
        <begin position="1149"/>
        <end position="1161"/>
    </location>
</feature>
<feature type="compositionally biased region" description="Low complexity" evidence="1">
    <location>
        <begin position="1318"/>
        <end position="1334"/>
    </location>
</feature>
<comment type="caution">
    <text evidence="4">The sequence shown here is derived from an EMBL/GenBank/DDBJ whole genome shotgun (WGS) entry which is preliminary data.</text>
</comment>
<feature type="compositionally biased region" description="Low complexity" evidence="1">
    <location>
        <begin position="901"/>
        <end position="910"/>
    </location>
</feature>
<organism evidence="4 5">
    <name type="scientific">Rhizophlyctis rosea</name>
    <dbReference type="NCBI Taxonomy" id="64517"/>
    <lineage>
        <taxon>Eukaryota</taxon>
        <taxon>Fungi</taxon>
        <taxon>Fungi incertae sedis</taxon>
        <taxon>Chytridiomycota</taxon>
        <taxon>Chytridiomycota incertae sedis</taxon>
        <taxon>Chytridiomycetes</taxon>
        <taxon>Rhizophlyctidales</taxon>
        <taxon>Rhizophlyctidaceae</taxon>
        <taxon>Rhizophlyctis</taxon>
    </lineage>
</organism>
<feature type="chain" id="PRO_5042105715" description="RRM domain-containing protein" evidence="3">
    <location>
        <begin position="27"/>
        <end position="1770"/>
    </location>
</feature>
<dbReference type="PANTHER" id="PTHR24216:SF65">
    <property type="entry name" value="PAXILLIN-LIKE PROTEIN 1"/>
    <property type="match status" value="1"/>
</dbReference>
<evidence type="ECO:0000313" key="5">
    <source>
        <dbReference type="Proteomes" id="UP001212841"/>
    </source>
</evidence>
<accession>A0AAD5S6E9</accession>
<feature type="compositionally biased region" description="Low complexity" evidence="1">
    <location>
        <begin position="1680"/>
        <end position="1695"/>
    </location>
</feature>
<feature type="signal peptide" evidence="3">
    <location>
        <begin position="1"/>
        <end position="26"/>
    </location>
</feature>
<feature type="region of interest" description="Disordered" evidence="1">
    <location>
        <begin position="1318"/>
        <end position="1337"/>
    </location>
</feature>